<keyword evidence="9" id="KW-0175">Coiled coil</keyword>
<feature type="chain" id="PRO_5017621506" description="histidine kinase" evidence="11">
    <location>
        <begin position="19"/>
        <end position="674"/>
    </location>
</feature>
<evidence type="ECO:0000256" key="6">
    <source>
        <dbReference type="ARBA" id="ARBA00022777"/>
    </source>
</evidence>
<dbReference type="InterPro" id="IPR003594">
    <property type="entry name" value="HATPase_dom"/>
</dbReference>
<evidence type="ECO:0000256" key="11">
    <source>
        <dbReference type="SAM" id="SignalP"/>
    </source>
</evidence>
<dbReference type="InterPro" id="IPR050482">
    <property type="entry name" value="Sensor_HK_TwoCompSys"/>
</dbReference>
<keyword evidence="3" id="KW-0597">Phosphoprotein</keyword>
<evidence type="ECO:0000259" key="13">
    <source>
        <dbReference type="Pfam" id="PF07730"/>
    </source>
</evidence>
<dbReference type="EMBL" id="QREI01000003">
    <property type="protein sequence ID" value="REE24900.1"/>
    <property type="molecule type" value="Genomic_DNA"/>
</dbReference>
<dbReference type="Pfam" id="PF07730">
    <property type="entry name" value="HisKA_3"/>
    <property type="match status" value="1"/>
</dbReference>
<dbReference type="AlphaFoldDB" id="A0A3D9MXX6"/>
<evidence type="ECO:0000256" key="10">
    <source>
        <dbReference type="SAM" id="Phobius"/>
    </source>
</evidence>
<dbReference type="PANTHER" id="PTHR24421">
    <property type="entry name" value="NITRATE/NITRITE SENSOR PROTEIN NARX-RELATED"/>
    <property type="match status" value="1"/>
</dbReference>
<dbReference type="OrthoDB" id="9778366at2"/>
<dbReference type="InterPro" id="IPR011712">
    <property type="entry name" value="Sig_transdc_His_kin_sub3_dim/P"/>
</dbReference>
<comment type="caution">
    <text evidence="14">The sequence shown here is derived from an EMBL/GenBank/DDBJ whole genome shotgun (WGS) entry which is preliminary data.</text>
</comment>
<protein>
    <recommendedName>
        <fullName evidence="2">histidine kinase</fullName>
        <ecNumber evidence="2">2.7.13.3</ecNumber>
    </recommendedName>
</protein>
<dbReference type="SUPFAM" id="SSF48452">
    <property type="entry name" value="TPR-like"/>
    <property type="match status" value="1"/>
</dbReference>
<reference evidence="14 15" key="1">
    <citation type="submission" date="2018-07" db="EMBL/GenBank/DDBJ databases">
        <title>Genomic Encyclopedia of Type Strains, Phase III (KMG-III): the genomes of soil and plant-associated and newly described type strains.</title>
        <authorList>
            <person name="Whitman W."/>
        </authorList>
    </citation>
    <scope>NUCLEOTIDE SEQUENCE [LARGE SCALE GENOMIC DNA]</scope>
    <source>
        <strain evidence="14 15">CECT 7948</strain>
    </source>
</reference>
<feature type="domain" description="Signal transduction histidine kinase subgroup 3 dimerisation and phosphoacceptor" evidence="13">
    <location>
        <begin position="487"/>
        <end position="512"/>
    </location>
</feature>
<dbReference type="EC" id="2.7.13.3" evidence="2"/>
<keyword evidence="10" id="KW-1133">Transmembrane helix</keyword>
<organism evidence="14 15">
    <name type="scientific">Winogradskyella pacifica</name>
    <dbReference type="NCBI Taxonomy" id="664642"/>
    <lineage>
        <taxon>Bacteria</taxon>
        <taxon>Pseudomonadati</taxon>
        <taxon>Bacteroidota</taxon>
        <taxon>Flavobacteriia</taxon>
        <taxon>Flavobacteriales</taxon>
        <taxon>Flavobacteriaceae</taxon>
        <taxon>Winogradskyella</taxon>
    </lineage>
</organism>
<evidence type="ECO:0000256" key="1">
    <source>
        <dbReference type="ARBA" id="ARBA00000085"/>
    </source>
</evidence>
<dbReference type="GO" id="GO:0005524">
    <property type="term" value="F:ATP binding"/>
    <property type="evidence" value="ECO:0007669"/>
    <property type="project" value="UniProtKB-KW"/>
</dbReference>
<gene>
    <name evidence="14" type="ORF">DFQ09_103206</name>
</gene>
<keyword evidence="10" id="KW-0812">Transmembrane</keyword>
<keyword evidence="4" id="KW-0808">Transferase</keyword>
<evidence type="ECO:0000259" key="12">
    <source>
        <dbReference type="Pfam" id="PF02518"/>
    </source>
</evidence>
<dbReference type="Pfam" id="PF02518">
    <property type="entry name" value="HATPase_c"/>
    <property type="match status" value="1"/>
</dbReference>
<proteinExistence type="predicted"/>
<feature type="domain" description="Histidine kinase/HSP90-like ATPase" evidence="12">
    <location>
        <begin position="581"/>
        <end position="672"/>
    </location>
</feature>
<dbReference type="PANTHER" id="PTHR24421:SF10">
    <property type="entry name" value="NITRATE_NITRITE SENSOR PROTEIN NARQ"/>
    <property type="match status" value="1"/>
</dbReference>
<sequence>MRFVFIYFLLFTYTFTFAQNTTHQSKVDALKAQIKSEKNNGEKLKLLDSLTNITYHKTALGFDSISRTTIDYAIQLDSFNLASRTTQNLINYYNNVLGQPKEGIIIFNTYYNTLKNHITDRNLAGIYIDVGDSFYFDKEVDTAMSYYKKAKIYAEKAGNERVKAFAVLYQGYAYTDEGEFVKASQHIQEASKIFVAVKDTFNIIASKNMLSILYSTNGFINQAKKERDETIALAKLFKNYGLLTSLYSNAAADNNKQGLQKERLKNLHKAIAVSEKSNNAAYFRPIHLQSLIIAYAENDSIAKAKSYLNTLRQDTKNMEGIYESKYYKACGYLAFAEKDYNTALIWGLKYLDLVRASNHMENIEVGESFLAKVYEELKEYNYAYSHLKAAKKIEDSLKSVQKNNALSYYQTLYETNKRDQKIKEQNSEIKLLDEQNHRKAQLLWGSIILLIALFSIIYLWRSRQYSQKSVQLQKAFAQDLIHSIENERKRISSELHDSVGQSLLLIKNKIFLENKDNTDTSLVDGAIDEVRTISQQLHPFQFEKLGLINSIKNTIENFQKNSNIFYSEDIEIEVLNISKDKEIFIYRMLQECLNNVEKHSEAKACAVSIENLKDAVLFQVKDNGIGFDVTENTKLLNSLGMKTIKERARLIGAQLSINSVKGKGTTIQIKVQKN</sequence>
<keyword evidence="7" id="KW-0067">ATP-binding</keyword>
<evidence type="ECO:0000256" key="7">
    <source>
        <dbReference type="ARBA" id="ARBA00022840"/>
    </source>
</evidence>
<dbReference type="GO" id="GO:0000155">
    <property type="term" value="F:phosphorelay sensor kinase activity"/>
    <property type="evidence" value="ECO:0007669"/>
    <property type="project" value="InterPro"/>
</dbReference>
<accession>A0A3D9MXX6</accession>
<keyword evidence="15" id="KW-1185">Reference proteome</keyword>
<dbReference type="InterPro" id="IPR036890">
    <property type="entry name" value="HATPase_C_sf"/>
</dbReference>
<dbReference type="Gene3D" id="1.25.40.10">
    <property type="entry name" value="Tetratricopeptide repeat domain"/>
    <property type="match status" value="1"/>
</dbReference>
<evidence type="ECO:0000256" key="4">
    <source>
        <dbReference type="ARBA" id="ARBA00022679"/>
    </source>
</evidence>
<dbReference type="Proteomes" id="UP000256919">
    <property type="component" value="Unassembled WGS sequence"/>
</dbReference>
<evidence type="ECO:0000256" key="3">
    <source>
        <dbReference type="ARBA" id="ARBA00022553"/>
    </source>
</evidence>
<keyword evidence="5" id="KW-0547">Nucleotide-binding</keyword>
<feature type="coiled-coil region" evidence="9">
    <location>
        <begin position="20"/>
        <end position="47"/>
    </location>
</feature>
<dbReference type="InterPro" id="IPR011990">
    <property type="entry name" value="TPR-like_helical_dom_sf"/>
</dbReference>
<keyword evidence="10" id="KW-0472">Membrane</keyword>
<evidence type="ECO:0000313" key="14">
    <source>
        <dbReference type="EMBL" id="REE24900.1"/>
    </source>
</evidence>
<feature type="signal peptide" evidence="11">
    <location>
        <begin position="1"/>
        <end position="18"/>
    </location>
</feature>
<keyword evidence="6 14" id="KW-0418">Kinase</keyword>
<evidence type="ECO:0000256" key="2">
    <source>
        <dbReference type="ARBA" id="ARBA00012438"/>
    </source>
</evidence>
<evidence type="ECO:0000256" key="9">
    <source>
        <dbReference type="SAM" id="Coils"/>
    </source>
</evidence>
<name>A0A3D9MXX6_9FLAO</name>
<dbReference type="CDD" id="cd16917">
    <property type="entry name" value="HATPase_UhpB-NarQ-NarX-like"/>
    <property type="match status" value="1"/>
</dbReference>
<evidence type="ECO:0000256" key="8">
    <source>
        <dbReference type="ARBA" id="ARBA00023012"/>
    </source>
</evidence>
<feature type="transmembrane region" description="Helical" evidence="10">
    <location>
        <begin position="442"/>
        <end position="460"/>
    </location>
</feature>
<comment type="catalytic activity">
    <reaction evidence="1">
        <text>ATP + protein L-histidine = ADP + protein N-phospho-L-histidine.</text>
        <dbReference type="EC" id="2.7.13.3"/>
    </reaction>
</comment>
<evidence type="ECO:0000313" key="15">
    <source>
        <dbReference type="Proteomes" id="UP000256919"/>
    </source>
</evidence>
<keyword evidence="8" id="KW-0902">Two-component regulatory system</keyword>
<dbReference type="SUPFAM" id="SSF55874">
    <property type="entry name" value="ATPase domain of HSP90 chaperone/DNA topoisomerase II/histidine kinase"/>
    <property type="match status" value="1"/>
</dbReference>
<keyword evidence="11" id="KW-0732">Signal</keyword>
<evidence type="ECO:0000256" key="5">
    <source>
        <dbReference type="ARBA" id="ARBA00022741"/>
    </source>
</evidence>
<dbReference type="Gene3D" id="3.30.565.10">
    <property type="entry name" value="Histidine kinase-like ATPase, C-terminal domain"/>
    <property type="match status" value="1"/>
</dbReference>
<dbReference type="RefSeq" id="WP_115809242.1">
    <property type="nucleotide sequence ID" value="NZ_QREI01000003.1"/>
</dbReference>
<dbReference type="GO" id="GO:0046983">
    <property type="term" value="F:protein dimerization activity"/>
    <property type="evidence" value="ECO:0007669"/>
    <property type="project" value="InterPro"/>
</dbReference>
<dbReference type="Gene3D" id="1.20.5.1930">
    <property type="match status" value="1"/>
</dbReference>
<dbReference type="GO" id="GO:0016020">
    <property type="term" value="C:membrane"/>
    <property type="evidence" value="ECO:0007669"/>
    <property type="project" value="InterPro"/>
</dbReference>